<evidence type="ECO:0000313" key="1">
    <source>
        <dbReference type="EMBL" id="BFH73628.1"/>
    </source>
</evidence>
<dbReference type="EMBL" id="AP031322">
    <property type="protein sequence ID" value="BFH73628.1"/>
    <property type="molecule type" value="Genomic_DNA"/>
</dbReference>
<gene>
    <name evidence="1" type="ORF">SJAV_15720</name>
</gene>
<dbReference type="CDD" id="cd05018">
    <property type="entry name" value="CoxG"/>
    <property type="match status" value="1"/>
</dbReference>
<proteinExistence type="predicted"/>
<protein>
    <submittedName>
        <fullName evidence="1">CoxG family protein</fullName>
    </submittedName>
</protein>
<sequence>MKFEGEVQVPITSDKLWEYITQPEKIASCFPGLKNFSKEGDEYKVVGTTGIGFIKGDYKASVKFSQIDDKTRTVGLIAKGNGLNSNVDINATINVLDNPTRLKYTADVKISGILASVGARLMDSAVNKILNDLFECIKTKASSE</sequence>
<dbReference type="InterPro" id="IPR023393">
    <property type="entry name" value="START-like_dom_sf"/>
</dbReference>
<accession>A0AAT9GS43</accession>
<dbReference type="PANTHER" id="PTHR38588">
    <property type="entry name" value="BLL0334 PROTEIN"/>
    <property type="match status" value="1"/>
</dbReference>
<dbReference type="SUPFAM" id="SSF55961">
    <property type="entry name" value="Bet v1-like"/>
    <property type="match status" value="1"/>
</dbReference>
<dbReference type="RefSeq" id="WP_369609207.1">
    <property type="nucleotide sequence ID" value="NZ_AP031322.1"/>
</dbReference>
<name>A0AAT9GS43_9CREN</name>
<dbReference type="InterPro" id="IPR010419">
    <property type="entry name" value="CO_DH_gsu"/>
</dbReference>
<dbReference type="Pfam" id="PF06240">
    <property type="entry name" value="COXG"/>
    <property type="match status" value="1"/>
</dbReference>
<dbReference type="GeneID" id="92354529"/>
<dbReference type="KEGG" id="sjv:SJAV_15720"/>
<reference evidence="1" key="1">
    <citation type="submission" date="2024-03" db="EMBL/GenBank/DDBJ databases">
        <title>Complete genome sequence of Sulfurisphaera javensis strain KD-1.</title>
        <authorList>
            <person name="Sakai H."/>
            <person name="Nur N."/>
            <person name="Suwanto A."/>
            <person name="Kurosawa N."/>
        </authorList>
    </citation>
    <scope>NUCLEOTIDE SEQUENCE</scope>
    <source>
        <strain evidence="1">KD-1</strain>
    </source>
</reference>
<dbReference type="Gene3D" id="3.30.530.20">
    <property type="match status" value="1"/>
</dbReference>
<dbReference type="AlphaFoldDB" id="A0AAT9GS43"/>
<dbReference type="PANTHER" id="PTHR38588:SF1">
    <property type="entry name" value="BLL0334 PROTEIN"/>
    <property type="match status" value="1"/>
</dbReference>
<organism evidence="1">
    <name type="scientific">Sulfurisphaera javensis</name>
    <dbReference type="NCBI Taxonomy" id="2049879"/>
    <lineage>
        <taxon>Archaea</taxon>
        <taxon>Thermoproteota</taxon>
        <taxon>Thermoprotei</taxon>
        <taxon>Sulfolobales</taxon>
        <taxon>Sulfolobaceae</taxon>
        <taxon>Sulfurisphaera</taxon>
    </lineage>
</organism>